<name>A0ACC1CM90_9NEOP</name>
<organism evidence="1 2">
    <name type="scientific">Dendrolimus kikuchii</name>
    <dbReference type="NCBI Taxonomy" id="765133"/>
    <lineage>
        <taxon>Eukaryota</taxon>
        <taxon>Metazoa</taxon>
        <taxon>Ecdysozoa</taxon>
        <taxon>Arthropoda</taxon>
        <taxon>Hexapoda</taxon>
        <taxon>Insecta</taxon>
        <taxon>Pterygota</taxon>
        <taxon>Neoptera</taxon>
        <taxon>Endopterygota</taxon>
        <taxon>Lepidoptera</taxon>
        <taxon>Glossata</taxon>
        <taxon>Ditrysia</taxon>
        <taxon>Bombycoidea</taxon>
        <taxon>Lasiocampidae</taxon>
        <taxon>Dendrolimus</taxon>
    </lineage>
</organism>
<accession>A0ACC1CM90</accession>
<evidence type="ECO:0000313" key="1">
    <source>
        <dbReference type="EMBL" id="KAJ0172612.1"/>
    </source>
</evidence>
<dbReference type="Proteomes" id="UP000824533">
    <property type="component" value="Linkage Group LG21"/>
</dbReference>
<dbReference type="EMBL" id="CM034407">
    <property type="protein sequence ID" value="KAJ0172612.1"/>
    <property type="molecule type" value="Genomic_DNA"/>
</dbReference>
<reference evidence="1 2" key="1">
    <citation type="journal article" date="2021" name="Front. Genet.">
        <title>Chromosome-Level Genome Assembly Reveals Significant Gene Expansion in the Toll and IMD Signaling Pathways of Dendrolimus kikuchii.</title>
        <authorList>
            <person name="Zhou J."/>
            <person name="Wu P."/>
            <person name="Xiong Z."/>
            <person name="Liu N."/>
            <person name="Zhao N."/>
            <person name="Ji M."/>
            <person name="Qiu Y."/>
            <person name="Yang B."/>
        </authorList>
    </citation>
    <scope>NUCLEOTIDE SEQUENCE [LARGE SCALE GENOMIC DNA]</scope>
    <source>
        <strain evidence="1">Ann1</strain>
    </source>
</reference>
<keyword evidence="2" id="KW-1185">Reference proteome</keyword>
<sequence>MKTVVSVPAIDVILVDFIYSSGNATNIIIIVYNHFAGLQLELNSFGHSSTSILNSNPCSLIEFRRHLSFLNFCGSELLKWVPWNVLVMIIILLKLSPAKKRR</sequence>
<comment type="caution">
    <text evidence="1">The sequence shown here is derived from an EMBL/GenBank/DDBJ whole genome shotgun (WGS) entry which is preliminary data.</text>
</comment>
<protein>
    <submittedName>
        <fullName evidence="1">Uncharacterized protein</fullName>
    </submittedName>
</protein>
<proteinExistence type="predicted"/>
<evidence type="ECO:0000313" key="2">
    <source>
        <dbReference type="Proteomes" id="UP000824533"/>
    </source>
</evidence>
<gene>
    <name evidence="1" type="ORF">K1T71_011751</name>
</gene>